<sequence length="268" mass="28983">MSILTSATAPEFLPTSPANSQAPSMVSRMTMIMEAFEPQDARLLLDEITIRAGLPRSTTHRILDQLVQIGWLEHTPDGYGMGWRSLKYRNNDSISSRIRTEAAPLLHDLHIRTGKVVHLAVLEGANIRYLDKLGGANATAVPSRVGGINPAHTTALGKSMLAWMDPEDLDEIFPNGVGQKTGKTLNDSTLLYSELARIRRRGGLAYETGESYAGITCVASAIKIRRNPVAALSLVGRGRDAMELLAPLVQQAARRISDSLSAPASMTA</sequence>
<dbReference type="PROSITE" id="PS51077">
    <property type="entry name" value="HTH_ICLR"/>
    <property type="match status" value="1"/>
</dbReference>
<evidence type="ECO:0000313" key="7">
    <source>
        <dbReference type="EMBL" id="TFH55793.1"/>
    </source>
</evidence>
<evidence type="ECO:0000256" key="2">
    <source>
        <dbReference type="ARBA" id="ARBA00023125"/>
    </source>
</evidence>
<dbReference type="RefSeq" id="WP_134779099.1">
    <property type="nucleotide sequence ID" value="NZ_SPDS01000001.1"/>
</dbReference>
<dbReference type="Proteomes" id="UP000297638">
    <property type="component" value="Unassembled WGS sequence"/>
</dbReference>
<dbReference type="PROSITE" id="PS51078">
    <property type="entry name" value="ICLR_ED"/>
    <property type="match status" value="1"/>
</dbReference>
<feature type="region of interest" description="Disordered" evidence="4">
    <location>
        <begin position="1"/>
        <end position="22"/>
    </location>
</feature>
<feature type="domain" description="HTH iclR-type" evidence="5">
    <location>
        <begin position="23"/>
        <end position="83"/>
    </location>
</feature>
<evidence type="ECO:0000256" key="3">
    <source>
        <dbReference type="ARBA" id="ARBA00023163"/>
    </source>
</evidence>
<feature type="domain" description="IclR-ED" evidence="6">
    <location>
        <begin position="84"/>
        <end position="262"/>
    </location>
</feature>
<dbReference type="InterPro" id="IPR036390">
    <property type="entry name" value="WH_DNA-bd_sf"/>
</dbReference>
<evidence type="ECO:0000259" key="6">
    <source>
        <dbReference type="PROSITE" id="PS51078"/>
    </source>
</evidence>
<dbReference type="GO" id="GO:0003700">
    <property type="term" value="F:DNA-binding transcription factor activity"/>
    <property type="evidence" value="ECO:0007669"/>
    <property type="project" value="TreeGrafter"/>
</dbReference>
<dbReference type="Pfam" id="PF01614">
    <property type="entry name" value="IclR_C"/>
    <property type="match status" value="1"/>
</dbReference>
<dbReference type="EMBL" id="SPDS01000001">
    <property type="protein sequence ID" value="TFH55793.1"/>
    <property type="molecule type" value="Genomic_DNA"/>
</dbReference>
<evidence type="ECO:0000256" key="1">
    <source>
        <dbReference type="ARBA" id="ARBA00023015"/>
    </source>
</evidence>
<dbReference type="Gene3D" id="3.30.450.40">
    <property type="match status" value="1"/>
</dbReference>
<dbReference type="Pfam" id="PF09339">
    <property type="entry name" value="HTH_IclR"/>
    <property type="match status" value="1"/>
</dbReference>
<dbReference type="InterPro" id="IPR005471">
    <property type="entry name" value="Tscrpt_reg_IclR_N"/>
</dbReference>
<dbReference type="GO" id="GO:0003677">
    <property type="term" value="F:DNA binding"/>
    <property type="evidence" value="ECO:0007669"/>
    <property type="project" value="UniProtKB-KW"/>
</dbReference>
<protein>
    <submittedName>
        <fullName evidence="7">IclR family transcriptional regulator</fullName>
    </submittedName>
</protein>
<evidence type="ECO:0000259" key="5">
    <source>
        <dbReference type="PROSITE" id="PS51077"/>
    </source>
</evidence>
<dbReference type="InterPro" id="IPR029016">
    <property type="entry name" value="GAF-like_dom_sf"/>
</dbReference>
<dbReference type="InterPro" id="IPR014757">
    <property type="entry name" value="Tscrpt_reg_IclR_C"/>
</dbReference>
<dbReference type="InterPro" id="IPR050707">
    <property type="entry name" value="HTH_MetabolicPath_Reg"/>
</dbReference>
<organism evidence="7 8">
    <name type="scientific">Glutamicibacter arilaitensis</name>
    <dbReference type="NCBI Taxonomy" id="256701"/>
    <lineage>
        <taxon>Bacteria</taxon>
        <taxon>Bacillati</taxon>
        <taxon>Actinomycetota</taxon>
        <taxon>Actinomycetes</taxon>
        <taxon>Micrococcales</taxon>
        <taxon>Micrococcaceae</taxon>
        <taxon>Glutamicibacter</taxon>
    </lineage>
</organism>
<dbReference type="AlphaFoldDB" id="A0A4Y8TXK5"/>
<keyword evidence="3" id="KW-0804">Transcription</keyword>
<proteinExistence type="predicted"/>
<keyword evidence="2" id="KW-0238">DNA-binding</keyword>
<accession>A0A4Y8TXK5</accession>
<name>A0A4Y8TXK5_9MICC</name>
<evidence type="ECO:0000256" key="4">
    <source>
        <dbReference type="SAM" id="MobiDB-lite"/>
    </source>
</evidence>
<evidence type="ECO:0000313" key="8">
    <source>
        <dbReference type="Proteomes" id="UP000297638"/>
    </source>
</evidence>
<gene>
    <name evidence="7" type="ORF">EXY26_01530</name>
</gene>
<dbReference type="Gene3D" id="1.10.10.10">
    <property type="entry name" value="Winged helix-like DNA-binding domain superfamily/Winged helix DNA-binding domain"/>
    <property type="match status" value="1"/>
</dbReference>
<dbReference type="SUPFAM" id="SSF46785">
    <property type="entry name" value="Winged helix' DNA-binding domain"/>
    <property type="match status" value="1"/>
</dbReference>
<comment type="caution">
    <text evidence="7">The sequence shown here is derived from an EMBL/GenBank/DDBJ whole genome shotgun (WGS) entry which is preliminary data.</text>
</comment>
<dbReference type="PANTHER" id="PTHR30136">
    <property type="entry name" value="HELIX-TURN-HELIX TRANSCRIPTIONAL REGULATOR, ICLR FAMILY"/>
    <property type="match status" value="1"/>
</dbReference>
<dbReference type="SUPFAM" id="SSF55781">
    <property type="entry name" value="GAF domain-like"/>
    <property type="match status" value="1"/>
</dbReference>
<keyword evidence="1" id="KW-0805">Transcription regulation</keyword>
<reference evidence="7 8" key="1">
    <citation type="submission" date="2019-03" db="EMBL/GenBank/DDBJ databases">
        <title>Glutamicibacter sp. LJH19 genome.</title>
        <authorList>
            <person name="Sinai Borker S."/>
            <person name="Kumar R."/>
        </authorList>
    </citation>
    <scope>NUCLEOTIDE SEQUENCE [LARGE SCALE GENOMIC DNA]</scope>
    <source>
        <strain evidence="7 8">LJH19</strain>
    </source>
</reference>
<dbReference type="PANTHER" id="PTHR30136:SF24">
    <property type="entry name" value="HTH-TYPE TRANSCRIPTIONAL REPRESSOR ALLR"/>
    <property type="match status" value="1"/>
</dbReference>
<dbReference type="InterPro" id="IPR036388">
    <property type="entry name" value="WH-like_DNA-bd_sf"/>
</dbReference>
<dbReference type="GO" id="GO:0045892">
    <property type="term" value="P:negative regulation of DNA-templated transcription"/>
    <property type="evidence" value="ECO:0007669"/>
    <property type="project" value="TreeGrafter"/>
</dbReference>